<dbReference type="OrthoDB" id="2388713at2"/>
<organism evidence="1 2">
    <name type="scientific">Clostridium aceticum</name>
    <dbReference type="NCBI Taxonomy" id="84022"/>
    <lineage>
        <taxon>Bacteria</taxon>
        <taxon>Bacillati</taxon>
        <taxon>Bacillota</taxon>
        <taxon>Clostridia</taxon>
        <taxon>Eubacteriales</taxon>
        <taxon>Clostridiaceae</taxon>
        <taxon>Clostridium</taxon>
    </lineage>
</organism>
<dbReference type="AlphaFoldDB" id="A0A0D8IAF4"/>
<evidence type="ECO:0000313" key="1">
    <source>
        <dbReference type="EMBL" id="AKL96574.1"/>
    </source>
</evidence>
<dbReference type="KEGG" id="cace:CACET_c31300"/>
<reference evidence="1 2" key="1">
    <citation type="submission" date="2014-10" db="EMBL/GenBank/DDBJ databases">
        <title>Genome sequence of Clostridium aceticum DSM 1496.</title>
        <authorList>
            <person name="Poehlein A."/>
            <person name="Schiel-Bengelsdorf B."/>
            <person name="Gottschalk G."/>
            <person name="Duerre P."/>
            <person name="Daniel R."/>
        </authorList>
    </citation>
    <scope>NUCLEOTIDE SEQUENCE [LARGE SCALE GENOMIC DNA]</scope>
    <source>
        <strain evidence="1 2">DSM 1496</strain>
    </source>
</reference>
<keyword evidence="2" id="KW-1185">Reference proteome</keyword>
<evidence type="ECO:0000313" key="2">
    <source>
        <dbReference type="Proteomes" id="UP000035704"/>
    </source>
</evidence>
<dbReference type="RefSeq" id="WP_044824407.1">
    <property type="nucleotide sequence ID" value="NZ_CP009687.1"/>
</dbReference>
<protein>
    <submittedName>
        <fullName evidence="1">Uncharacterized protein</fullName>
    </submittedName>
</protein>
<sequence>MNPENSSIKSKLALDLFGIQMQWSLWYIPVVLIIHFIVLRFVPDVEERDLNLIYFVFQPSKIYMLIIAILSCFSLMGYAVKNGITRRDYFWGSAVAAVGVAFSIMILAAILAGVLELFGLFTAYSSVTNSIAFLDTSSIWIVPVLVLSLILLCYYIAGWIIAVGFYRFGGLVGIGFVAIALLFVSIADLLWEGELSHPLAVSLDIPFANPSIPFSITATLILIGLGLWLVRILTKRIPIKVE</sequence>
<name>A0A0D8IAF4_9CLOT</name>
<proteinExistence type="predicted"/>
<accession>A0A0D8IAF4</accession>
<dbReference type="EMBL" id="CP009687">
    <property type="protein sequence ID" value="AKL96574.1"/>
    <property type="molecule type" value="Genomic_DNA"/>
</dbReference>
<dbReference type="STRING" id="84022.CACET_c31300"/>
<dbReference type="PATRIC" id="fig|84022.5.peg.3727"/>
<dbReference type="Proteomes" id="UP000035704">
    <property type="component" value="Chromosome"/>
</dbReference>
<gene>
    <name evidence="1" type="ORF">CACET_c31300</name>
</gene>